<evidence type="ECO:0000313" key="2">
    <source>
        <dbReference type="EMBL" id="GFR59519.1"/>
    </source>
</evidence>
<dbReference type="Proteomes" id="UP000762676">
    <property type="component" value="Unassembled WGS sequence"/>
</dbReference>
<reference evidence="2 3" key="1">
    <citation type="journal article" date="2021" name="Elife">
        <title>Chloroplast acquisition without the gene transfer in kleptoplastic sea slugs, Plakobranchus ocellatus.</title>
        <authorList>
            <person name="Maeda T."/>
            <person name="Takahashi S."/>
            <person name="Yoshida T."/>
            <person name="Shimamura S."/>
            <person name="Takaki Y."/>
            <person name="Nagai Y."/>
            <person name="Toyoda A."/>
            <person name="Suzuki Y."/>
            <person name="Arimoto A."/>
            <person name="Ishii H."/>
            <person name="Satoh N."/>
            <person name="Nishiyama T."/>
            <person name="Hasebe M."/>
            <person name="Maruyama T."/>
            <person name="Minagawa J."/>
            <person name="Obokata J."/>
            <person name="Shigenobu S."/>
        </authorList>
    </citation>
    <scope>NUCLEOTIDE SEQUENCE [LARGE SCALE GENOMIC DNA]</scope>
</reference>
<evidence type="ECO:0000313" key="3">
    <source>
        <dbReference type="Proteomes" id="UP000762676"/>
    </source>
</evidence>
<dbReference type="AlphaFoldDB" id="A0AAV4EFG0"/>
<dbReference type="EMBL" id="BMAT01010718">
    <property type="protein sequence ID" value="GFR59519.1"/>
    <property type="molecule type" value="Genomic_DNA"/>
</dbReference>
<dbReference type="Pfam" id="PF05225">
    <property type="entry name" value="HTH_psq"/>
    <property type="match status" value="1"/>
</dbReference>
<dbReference type="GO" id="GO:0003677">
    <property type="term" value="F:DNA binding"/>
    <property type="evidence" value="ECO:0007669"/>
    <property type="project" value="InterPro"/>
</dbReference>
<dbReference type="InterPro" id="IPR007889">
    <property type="entry name" value="HTH_Psq"/>
</dbReference>
<name>A0AAV4EFG0_9GAST</name>
<gene>
    <name evidence="2" type="ORF">ElyMa_005387500</name>
</gene>
<feature type="domain" description="HTH psq-type" evidence="1">
    <location>
        <begin position="32"/>
        <end position="66"/>
    </location>
</feature>
<proteinExistence type="predicted"/>
<sequence>MAWIKTIDLTYSTSSKIMPPKPCWSNPVGLTLMKALDASSKGMPKWKAARDFDIPYGTLKDNLKEEAIKC</sequence>
<organism evidence="2 3">
    <name type="scientific">Elysia marginata</name>
    <dbReference type="NCBI Taxonomy" id="1093978"/>
    <lineage>
        <taxon>Eukaryota</taxon>
        <taxon>Metazoa</taxon>
        <taxon>Spiralia</taxon>
        <taxon>Lophotrochozoa</taxon>
        <taxon>Mollusca</taxon>
        <taxon>Gastropoda</taxon>
        <taxon>Heterobranchia</taxon>
        <taxon>Euthyneura</taxon>
        <taxon>Panpulmonata</taxon>
        <taxon>Sacoglossa</taxon>
        <taxon>Placobranchoidea</taxon>
        <taxon>Plakobranchidae</taxon>
        <taxon>Elysia</taxon>
    </lineage>
</organism>
<evidence type="ECO:0000259" key="1">
    <source>
        <dbReference type="Pfam" id="PF05225"/>
    </source>
</evidence>
<comment type="caution">
    <text evidence="2">The sequence shown here is derived from an EMBL/GenBank/DDBJ whole genome shotgun (WGS) entry which is preliminary data.</text>
</comment>
<accession>A0AAV4EFG0</accession>
<protein>
    <recommendedName>
        <fullName evidence="1">HTH psq-type domain-containing protein</fullName>
    </recommendedName>
</protein>
<keyword evidence="3" id="KW-1185">Reference proteome</keyword>